<reference evidence="1" key="1">
    <citation type="journal article" date="2020" name="Stud. Mycol.">
        <title>101 Dothideomycetes genomes: a test case for predicting lifestyles and emergence of pathogens.</title>
        <authorList>
            <person name="Haridas S."/>
            <person name="Albert R."/>
            <person name="Binder M."/>
            <person name="Bloem J."/>
            <person name="Labutti K."/>
            <person name="Salamov A."/>
            <person name="Andreopoulos B."/>
            <person name="Baker S."/>
            <person name="Barry K."/>
            <person name="Bills G."/>
            <person name="Bluhm B."/>
            <person name="Cannon C."/>
            <person name="Castanera R."/>
            <person name="Culley D."/>
            <person name="Daum C."/>
            <person name="Ezra D."/>
            <person name="Gonzalez J."/>
            <person name="Henrissat B."/>
            <person name="Kuo A."/>
            <person name="Liang C."/>
            <person name="Lipzen A."/>
            <person name="Lutzoni F."/>
            <person name="Magnuson J."/>
            <person name="Mondo S."/>
            <person name="Nolan M."/>
            <person name="Ohm R."/>
            <person name="Pangilinan J."/>
            <person name="Park H.-J."/>
            <person name="Ramirez L."/>
            <person name="Alfaro M."/>
            <person name="Sun H."/>
            <person name="Tritt A."/>
            <person name="Yoshinaga Y."/>
            <person name="Zwiers L.-H."/>
            <person name="Turgeon B."/>
            <person name="Goodwin S."/>
            <person name="Spatafora J."/>
            <person name="Crous P."/>
            <person name="Grigoriev I."/>
        </authorList>
    </citation>
    <scope>NUCLEOTIDE SEQUENCE</scope>
    <source>
        <strain evidence="1">CBS 110217</strain>
    </source>
</reference>
<dbReference type="AlphaFoldDB" id="A0A9P4LG09"/>
<dbReference type="Proteomes" id="UP000799777">
    <property type="component" value="Unassembled WGS sequence"/>
</dbReference>
<accession>A0A9P4LG09</accession>
<dbReference type="EMBL" id="ML978447">
    <property type="protein sequence ID" value="KAF2022769.1"/>
    <property type="molecule type" value="Genomic_DNA"/>
</dbReference>
<organism evidence="1 2">
    <name type="scientific">Setomelanomma holmii</name>
    <dbReference type="NCBI Taxonomy" id="210430"/>
    <lineage>
        <taxon>Eukaryota</taxon>
        <taxon>Fungi</taxon>
        <taxon>Dikarya</taxon>
        <taxon>Ascomycota</taxon>
        <taxon>Pezizomycotina</taxon>
        <taxon>Dothideomycetes</taxon>
        <taxon>Pleosporomycetidae</taxon>
        <taxon>Pleosporales</taxon>
        <taxon>Pleosporineae</taxon>
        <taxon>Phaeosphaeriaceae</taxon>
        <taxon>Setomelanomma</taxon>
    </lineage>
</organism>
<keyword evidence="2" id="KW-1185">Reference proteome</keyword>
<sequence>MYLTQYLHAYPHDFYSAGLFTRFFKLSCIEVVEAVQNIPSHSPRMEMLQDIAPSLDGGYSHDCQNPSRHEYKSWKGWTIGSYVHARRPTHAHVDFPWDGQSWDDYPVLIVDVWKDDIGAAQFVVAHLYTCHMAFQRLLKLGEWIGVVSLLWWPHKFKYVLSNHFEIVYECQLRIWTRSKPPSVALPWMFNTRINRLGRSVPSPHTDIGRALDFEWVFPQFLRLPREIRDCIYENALSDERQQSHRSRIYVRSILRGRNGGGRCELSRSLCTPALGPLPRIQTPAILCISRQVRRESLDIVYSTKILVVTITSAQDGFDVLGAKQLPEVHHFWRVRFDLVLFYVTSDIVRICLRDVANLLRTHVLRPKFVEIRIGHSHLDHSAETSERAYLDMLIDTRTPTFMARDVSTSSAATPSNSGNDIHRIAKEKEEVPRRIADGMHELSTLCHEQAQTEGKRPLQVSWGISEEQKRAGDYSCVCTYLCASYLQRLWSCICNDAGEDTYDDVVLSEETCQQMGCKLHRY</sequence>
<name>A0A9P4LG09_9PLEO</name>
<protein>
    <submittedName>
        <fullName evidence="1">Uncharacterized protein</fullName>
    </submittedName>
</protein>
<proteinExistence type="predicted"/>
<evidence type="ECO:0000313" key="1">
    <source>
        <dbReference type="EMBL" id="KAF2022769.1"/>
    </source>
</evidence>
<comment type="caution">
    <text evidence="1">The sequence shown here is derived from an EMBL/GenBank/DDBJ whole genome shotgun (WGS) entry which is preliminary data.</text>
</comment>
<gene>
    <name evidence="1" type="ORF">EK21DRAFT_95456</name>
</gene>
<evidence type="ECO:0000313" key="2">
    <source>
        <dbReference type="Proteomes" id="UP000799777"/>
    </source>
</evidence>
<dbReference type="OrthoDB" id="3793842at2759"/>